<dbReference type="CDD" id="cd00610">
    <property type="entry name" value="OAT_like"/>
    <property type="match status" value="1"/>
</dbReference>
<dbReference type="Gene3D" id="3.40.640.10">
    <property type="entry name" value="Type I PLP-dependent aspartate aminotransferase-like (Major domain)"/>
    <property type="match status" value="1"/>
</dbReference>
<dbReference type="InterPro" id="IPR015424">
    <property type="entry name" value="PyrdxlP-dep_Trfase"/>
</dbReference>
<feature type="modified residue" description="N6-(pyridoxal phosphate)lysine" evidence="9">
    <location>
        <position position="280"/>
    </location>
</feature>
<evidence type="ECO:0000256" key="4">
    <source>
        <dbReference type="ARBA" id="ARBA00022679"/>
    </source>
</evidence>
<dbReference type="Gene3D" id="3.90.1150.10">
    <property type="entry name" value="Aspartate Aminotransferase, domain 1"/>
    <property type="match status" value="1"/>
</dbReference>
<feature type="binding site" evidence="9">
    <location>
        <position position="251"/>
    </location>
    <ligand>
        <name>pyridoxal 5'-phosphate</name>
        <dbReference type="ChEBI" id="CHEBI:597326"/>
    </ligand>
</feature>
<dbReference type="SUPFAM" id="SSF53383">
    <property type="entry name" value="PLP-dependent transferases"/>
    <property type="match status" value="1"/>
</dbReference>
<keyword evidence="4 9" id="KW-0808">Transferase</keyword>
<evidence type="ECO:0000313" key="11">
    <source>
        <dbReference type="Proteomes" id="UP001222087"/>
    </source>
</evidence>
<keyword evidence="6 9" id="KW-0093">Biotin biosynthesis</keyword>
<comment type="function">
    <text evidence="9">Catalyzes the transfer of the alpha-amino group from S-adenosyl-L-methionine (SAM) to 7-keto-8-aminopelargonic acid (KAPA) to form 7,8-diaminopelargonic acid (DAPA). It is the only aminotransferase known to utilize SAM as an amino donor.</text>
</comment>
<dbReference type="RefSeq" id="WP_275090118.1">
    <property type="nucleotide sequence ID" value="NZ_CP119078.1"/>
</dbReference>
<protein>
    <recommendedName>
        <fullName evidence="9">Adenosylmethionine-8-amino-7-oxononanoate aminotransferase</fullName>
        <ecNumber evidence="9">2.6.1.62</ecNumber>
    </recommendedName>
    <alternativeName>
        <fullName evidence="9">7,8-diamino-pelargonic acid aminotransferase</fullName>
        <shortName evidence="9">DAPA AT</shortName>
        <shortName evidence="9">DAPA aminotransferase</shortName>
    </alternativeName>
    <alternativeName>
        <fullName evidence="9">7,8-diaminononanoate synthase</fullName>
        <shortName evidence="9">DANS</shortName>
    </alternativeName>
    <alternativeName>
        <fullName evidence="9">Diaminopelargonic acid synthase</fullName>
    </alternativeName>
</protein>
<comment type="subcellular location">
    <subcellularLocation>
        <location evidence="9">Cytoplasm</location>
    </subcellularLocation>
</comment>
<comment type="similarity">
    <text evidence="9">Belongs to the class-III pyridoxal-phosphate-dependent aminotransferase family. BioA subfamily.</text>
</comment>
<keyword evidence="11" id="KW-1185">Reference proteome</keyword>
<evidence type="ECO:0000256" key="9">
    <source>
        <dbReference type="HAMAP-Rule" id="MF_00834"/>
    </source>
</evidence>
<comment type="subunit">
    <text evidence="9">Homodimer.</text>
</comment>
<dbReference type="EC" id="2.6.1.62" evidence="9"/>
<dbReference type="NCBIfam" id="TIGR00508">
    <property type="entry name" value="bioA"/>
    <property type="match status" value="1"/>
</dbReference>
<feature type="binding site" evidence="9">
    <location>
        <position position="403"/>
    </location>
    <ligand>
        <name>substrate</name>
    </ligand>
</feature>
<keyword evidence="5 9" id="KW-0949">S-adenosyl-L-methionine</keyword>
<dbReference type="InterPro" id="IPR015422">
    <property type="entry name" value="PyrdxlP-dep_Trfase_small"/>
</dbReference>
<feature type="binding site" evidence="9">
    <location>
        <position position="280"/>
    </location>
    <ligand>
        <name>substrate</name>
    </ligand>
</feature>
<organism evidence="10 11">
    <name type="scientific">Legionella cardiaca</name>
    <dbReference type="NCBI Taxonomy" id="1071983"/>
    <lineage>
        <taxon>Bacteria</taxon>
        <taxon>Pseudomonadati</taxon>
        <taxon>Pseudomonadota</taxon>
        <taxon>Gammaproteobacteria</taxon>
        <taxon>Legionellales</taxon>
        <taxon>Legionellaceae</taxon>
        <taxon>Legionella</taxon>
    </lineage>
</organism>
<dbReference type="PANTHER" id="PTHR42684:SF3">
    <property type="entry name" value="ADENOSYLMETHIONINE-8-AMINO-7-OXONONANOATE AMINOTRANSFERASE"/>
    <property type="match status" value="1"/>
</dbReference>
<dbReference type="InterPro" id="IPR005814">
    <property type="entry name" value="Aminotrans_3"/>
</dbReference>
<evidence type="ECO:0000256" key="3">
    <source>
        <dbReference type="ARBA" id="ARBA00022576"/>
    </source>
</evidence>
<dbReference type="HAMAP" id="MF_00834">
    <property type="entry name" value="BioA"/>
    <property type="match status" value="1"/>
</dbReference>
<feature type="binding site" evidence="9">
    <location>
        <position position="146"/>
    </location>
    <ligand>
        <name>substrate</name>
    </ligand>
</feature>
<evidence type="ECO:0000313" key="10">
    <source>
        <dbReference type="EMBL" id="WED44301.1"/>
    </source>
</evidence>
<gene>
    <name evidence="9 10" type="primary">bioA</name>
    <name evidence="10" type="ORF">PXX05_05810</name>
</gene>
<sequence>MVNIHQTIEKDLKYIWHPCTQMKDFEMFPPLVVTHAKGSYLYTDKGPLIDGLSSWWCKSLGHGHPAVISAIKKQLDTFEHVIGANTTHPLLAELGEKLADISKNEHVFFASDGSSAVEIAMKLALHASQLNGQIHKTKFIALQNSYHGETLGTLSVSDLGLYKKSYDGYGVSCHFIEPLPYVTDNTDPLWFNSDEAWQRVLLQLEKIKDDACAIIVEPILQGAGGMLCYSADFLKKLANWAKQNNIYFIADEIMTGLGRTGKWLACEHADVNADLICLSKGLTSGTLPLSCVLIKNSIYELFYDDYEKGKSFLHSHTYSGNALALSAALATIKTMEAENINQQAEHLGRLMHSLLQEIAVITGRLSHVRAMGAVVAADLDEMKNKRIGYELYMEAVRRGALLRPIGKTLYWLPPLNSEPQIIEKLADITLNSIKAIYS</sequence>
<feature type="binding site" evidence="9">
    <location>
        <begin position="113"/>
        <end position="114"/>
    </location>
    <ligand>
        <name>pyridoxal 5'-phosphate</name>
        <dbReference type="ChEBI" id="CHEBI:597326"/>
    </ligand>
</feature>
<dbReference type="InterPro" id="IPR005815">
    <property type="entry name" value="BioA"/>
</dbReference>
<name>A0ABY8AXV5_9GAMM</name>
<comment type="pathway">
    <text evidence="2 9">Cofactor biosynthesis; biotin biosynthesis; 7,8-diaminononanoate from 8-amino-7-oxononanoate (SAM route): step 1/1.</text>
</comment>
<accession>A0ABY8AXV5</accession>
<comment type="cofactor">
    <cofactor evidence="1 9">
        <name>pyridoxal 5'-phosphate</name>
        <dbReference type="ChEBI" id="CHEBI:597326"/>
    </cofactor>
</comment>
<evidence type="ECO:0000256" key="2">
    <source>
        <dbReference type="ARBA" id="ARBA00005063"/>
    </source>
</evidence>
<feature type="site" description="Participates in the substrate recognition with KAPA and in a stacking interaction with the adenine ring of SAM" evidence="9">
    <location>
        <position position="19"/>
    </location>
</feature>
<dbReference type="InterPro" id="IPR049704">
    <property type="entry name" value="Aminotrans_3_PPA_site"/>
</dbReference>
<proteinExistence type="inferred from homology"/>
<dbReference type="EMBL" id="CP119078">
    <property type="protein sequence ID" value="WED44301.1"/>
    <property type="molecule type" value="Genomic_DNA"/>
</dbReference>
<keyword evidence="3 9" id="KW-0032">Aminotransferase</keyword>
<evidence type="ECO:0000256" key="7">
    <source>
        <dbReference type="ARBA" id="ARBA00022898"/>
    </source>
</evidence>
<dbReference type="PROSITE" id="PS00600">
    <property type="entry name" value="AA_TRANSFER_CLASS_3"/>
    <property type="match status" value="1"/>
</dbReference>
<dbReference type="Proteomes" id="UP001222087">
    <property type="component" value="Chromosome"/>
</dbReference>
<comment type="catalytic activity">
    <reaction evidence="8 9">
        <text>(8S)-8-amino-7-oxononanoate + S-adenosyl-L-methionine = S-adenosyl-4-methylsulfanyl-2-oxobutanoate + (7R,8S)-7,8-diammoniononanoate</text>
        <dbReference type="Rhea" id="RHEA:16861"/>
        <dbReference type="ChEBI" id="CHEBI:16490"/>
        <dbReference type="ChEBI" id="CHEBI:59789"/>
        <dbReference type="ChEBI" id="CHEBI:149468"/>
        <dbReference type="ChEBI" id="CHEBI:149469"/>
        <dbReference type="EC" id="2.6.1.62"/>
    </reaction>
</comment>
<reference evidence="10 11" key="1">
    <citation type="submission" date="2023-02" db="EMBL/GenBank/DDBJ databases">
        <title>Genome Sequence of L. cardiaca H63T.</title>
        <authorList>
            <person name="Lopez A.E."/>
            <person name="Cianciotto N.P."/>
        </authorList>
    </citation>
    <scope>NUCLEOTIDE SEQUENCE [LARGE SCALE GENOMIC DNA]</scope>
    <source>
        <strain evidence="10 11">H63</strain>
    </source>
</reference>
<dbReference type="PANTHER" id="PTHR42684">
    <property type="entry name" value="ADENOSYLMETHIONINE-8-AMINO-7-OXONONANOATE AMINOTRANSFERASE"/>
    <property type="match status" value="1"/>
</dbReference>
<feature type="binding site" evidence="9">
    <location>
        <begin position="316"/>
        <end position="317"/>
    </location>
    <ligand>
        <name>pyridoxal 5'-phosphate</name>
        <dbReference type="ChEBI" id="CHEBI:597326"/>
    </ligand>
</feature>
<keyword evidence="9" id="KW-0963">Cytoplasm</keyword>
<dbReference type="InterPro" id="IPR015421">
    <property type="entry name" value="PyrdxlP-dep_Trfase_major"/>
</dbReference>
<keyword evidence="7 9" id="KW-0663">Pyridoxal phosphate</keyword>
<evidence type="ECO:0000256" key="5">
    <source>
        <dbReference type="ARBA" id="ARBA00022691"/>
    </source>
</evidence>
<dbReference type="GO" id="GO:0004015">
    <property type="term" value="F:adenosylmethionine-8-amino-7-oxononanoate transaminase activity"/>
    <property type="evidence" value="ECO:0007669"/>
    <property type="project" value="UniProtKB-EC"/>
</dbReference>
<evidence type="ECO:0000256" key="1">
    <source>
        <dbReference type="ARBA" id="ARBA00001933"/>
    </source>
</evidence>
<dbReference type="Pfam" id="PF00202">
    <property type="entry name" value="Aminotran_3"/>
    <property type="match status" value="1"/>
</dbReference>
<feature type="binding site" evidence="9">
    <location>
        <position position="55"/>
    </location>
    <ligand>
        <name>substrate</name>
    </ligand>
</feature>
<evidence type="ECO:0000256" key="6">
    <source>
        <dbReference type="ARBA" id="ARBA00022756"/>
    </source>
</evidence>
<feature type="binding site" evidence="9">
    <location>
        <position position="315"/>
    </location>
    <ligand>
        <name>substrate</name>
    </ligand>
</feature>
<evidence type="ECO:0000256" key="8">
    <source>
        <dbReference type="ARBA" id="ARBA00048449"/>
    </source>
</evidence>